<evidence type="ECO:0000313" key="2">
    <source>
        <dbReference type="Proteomes" id="UP001152484"/>
    </source>
</evidence>
<organism evidence="1 2">
    <name type="scientific">Cuscuta europaea</name>
    <name type="common">European dodder</name>
    <dbReference type="NCBI Taxonomy" id="41803"/>
    <lineage>
        <taxon>Eukaryota</taxon>
        <taxon>Viridiplantae</taxon>
        <taxon>Streptophyta</taxon>
        <taxon>Embryophyta</taxon>
        <taxon>Tracheophyta</taxon>
        <taxon>Spermatophyta</taxon>
        <taxon>Magnoliopsida</taxon>
        <taxon>eudicotyledons</taxon>
        <taxon>Gunneridae</taxon>
        <taxon>Pentapetalae</taxon>
        <taxon>asterids</taxon>
        <taxon>lamiids</taxon>
        <taxon>Solanales</taxon>
        <taxon>Convolvulaceae</taxon>
        <taxon>Cuscuteae</taxon>
        <taxon>Cuscuta</taxon>
        <taxon>Cuscuta subgen. Cuscuta</taxon>
    </lineage>
</organism>
<dbReference type="Proteomes" id="UP001152484">
    <property type="component" value="Unassembled WGS sequence"/>
</dbReference>
<feature type="non-terminal residue" evidence="1">
    <location>
        <position position="145"/>
    </location>
</feature>
<dbReference type="AlphaFoldDB" id="A0A9P0ZL34"/>
<reference evidence="1" key="1">
    <citation type="submission" date="2022-07" db="EMBL/GenBank/DDBJ databases">
        <authorList>
            <person name="Macas J."/>
            <person name="Novak P."/>
            <person name="Neumann P."/>
        </authorList>
    </citation>
    <scope>NUCLEOTIDE SEQUENCE</scope>
</reference>
<name>A0A9P0ZL34_CUSEU</name>
<dbReference type="EMBL" id="CAMAPE010000048">
    <property type="protein sequence ID" value="CAH9105863.1"/>
    <property type="molecule type" value="Genomic_DNA"/>
</dbReference>
<dbReference type="OrthoDB" id="1317560at2759"/>
<sequence length="145" mass="16189">MKLTRAVSHGRAVVVDMADEHPAANALDLGPLPLDAPVVQCLEEGFDLVFLLEAEFGRIDGGEGEGAFVSGLEVEVRWEELSGVEVEIGFALFAAVDGRHGRRRGLIRGRQFGVLLCRKEERECRFRVNRELRTRKPCFREALNI</sequence>
<evidence type="ECO:0000313" key="1">
    <source>
        <dbReference type="EMBL" id="CAH9105863.1"/>
    </source>
</evidence>
<proteinExistence type="predicted"/>
<accession>A0A9P0ZL34</accession>
<gene>
    <name evidence="1" type="ORF">CEURO_LOCUS17092</name>
</gene>
<comment type="caution">
    <text evidence="1">The sequence shown here is derived from an EMBL/GenBank/DDBJ whole genome shotgun (WGS) entry which is preliminary data.</text>
</comment>
<protein>
    <submittedName>
        <fullName evidence="1">Uncharacterized protein</fullName>
    </submittedName>
</protein>
<keyword evidence="2" id="KW-1185">Reference proteome</keyword>